<dbReference type="RefSeq" id="WP_117741818.1">
    <property type="nucleotide sequence ID" value="NZ_QSSV01000010.1"/>
</dbReference>
<gene>
    <name evidence="2" type="ORF">DXC34_09510</name>
</gene>
<evidence type="ECO:0000256" key="1">
    <source>
        <dbReference type="SAM" id="MobiDB-lite"/>
    </source>
</evidence>
<organism evidence="2 3">
    <name type="scientific">Bacteroides stercoris</name>
    <dbReference type="NCBI Taxonomy" id="46506"/>
    <lineage>
        <taxon>Bacteria</taxon>
        <taxon>Pseudomonadati</taxon>
        <taxon>Bacteroidota</taxon>
        <taxon>Bacteroidia</taxon>
        <taxon>Bacteroidales</taxon>
        <taxon>Bacteroidaceae</taxon>
        <taxon>Bacteroides</taxon>
    </lineage>
</organism>
<dbReference type="InterPro" id="IPR035576">
    <property type="entry name" value="T6SS_TssC"/>
</dbReference>
<dbReference type="AlphaFoldDB" id="A0A3E4UPJ6"/>
<name>A0A3E4UPJ6_BACSE</name>
<feature type="compositionally biased region" description="Polar residues" evidence="1">
    <location>
        <begin position="1"/>
        <end position="15"/>
    </location>
</feature>
<dbReference type="Proteomes" id="UP000261223">
    <property type="component" value="Unassembled WGS sequence"/>
</dbReference>
<dbReference type="Pfam" id="PF17541">
    <property type="entry name" value="TssC"/>
    <property type="match status" value="1"/>
</dbReference>
<accession>A0A3E4UPJ6</accession>
<feature type="region of interest" description="Disordered" evidence="1">
    <location>
        <begin position="1"/>
        <end position="22"/>
    </location>
</feature>
<dbReference type="EMBL" id="QSSV01000010">
    <property type="protein sequence ID" value="RGM13257.1"/>
    <property type="molecule type" value="Genomic_DNA"/>
</dbReference>
<sequence>MSENKQQQEGISVQKQAERPSDFSSELQKLVKFGGFNALESSIDGIASMNPERKARRKMFLTDPERAKERKELIKRLEMWLNMLKEGKSISEMIDICKEKSNLVADLLKKNQMKAIEEIKPLETSYRTVMLFYKNTESDKIKNISIINASMEQLTDLDNSIYIDAIANELRAHFDRLDLRTNYSLLVLPGYLGSNMVLEKWAKIAHENKVMIITDFADLDKPDDVIELFFNSNLTGGDAYRSNVCMTCNYLIGRGKYAELGEEEDLRIPPSAALAGSVYKTLMSQVTAGKKHGGLSEVNGVAFPLKKTEISEIEKMGLIPMVNEYGKVMAFSAKTLFNGDNLGLQTYSVVRVFDWITKVLFDFLNRRAFENWTNNTEKDLRRQIIKFLDGIQGADRLIEKFKILRFERDPKQKDRIFLDIHITPFFPAKSFVIKLDGTKGDDETEWNADYQNA</sequence>
<comment type="caution">
    <text evidence="2">The sequence shown here is derived from an EMBL/GenBank/DDBJ whole genome shotgun (WGS) entry which is preliminary data.</text>
</comment>
<protein>
    <submittedName>
        <fullName evidence="2">Type VI secretion system contractile sheath protein TssC</fullName>
    </submittedName>
</protein>
<dbReference type="GO" id="GO:0033104">
    <property type="term" value="C:type VI protein secretion system complex"/>
    <property type="evidence" value="ECO:0007669"/>
    <property type="project" value="InterPro"/>
</dbReference>
<dbReference type="GO" id="GO:0033103">
    <property type="term" value="P:protein secretion by the type VI secretion system"/>
    <property type="evidence" value="ECO:0007669"/>
    <property type="project" value="InterPro"/>
</dbReference>
<evidence type="ECO:0000313" key="3">
    <source>
        <dbReference type="Proteomes" id="UP000261223"/>
    </source>
</evidence>
<reference evidence="2 3" key="1">
    <citation type="submission" date="2018-08" db="EMBL/GenBank/DDBJ databases">
        <title>A genome reference for cultivated species of the human gut microbiota.</title>
        <authorList>
            <person name="Zou Y."/>
            <person name="Xue W."/>
            <person name="Luo G."/>
        </authorList>
    </citation>
    <scope>NUCLEOTIDE SEQUENCE [LARGE SCALE GENOMIC DNA]</scope>
    <source>
        <strain evidence="2 3">TF03-6</strain>
    </source>
</reference>
<proteinExistence type="predicted"/>
<evidence type="ECO:0000313" key="2">
    <source>
        <dbReference type="EMBL" id="RGM13257.1"/>
    </source>
</evidence>